<protein>
    <recommendedName>
        <fullName evidence="1">YqgU-like 6-bladed beta-propeller domain-containing protein</fullName>
    </recommendedName>
</protein>
<organism evidence="2 3">
    <name type="scientific">Jeotgalibacillus marinus</name>
    <dbReference type="NCBI Taxonomy" id="86667"/>
    <lineage>
        <taxon>Bacteria</taxon>
        <taxon>Bacillati</taxon>
        <taxon>Bacillota</taxon>
        <taxon>Bacilli</taxon>
        <taxon>Bacillales</taxon>
        <taxon>Caryophanaceae</taxon>
        <taxon>Jeotgalibacillus</taxon>
    </lineage>
</organism>
<name>A0ABV3PZ85_9BACL</name>
<proteinExistence type="predicted"/>
<feature type="domain" description="YqgU-like 6-bladed beta-propeller" evidence="1">
    <location>
        <begin position="83"/>
        <end position="346"/>
    </location>
</feature>
<comment type="caution">
    <text evidence="2">The sequence shown here is derived from an EMBL/GenBank/DDBJ whole genome shotgun (WGS) entry which is preliminary data.</text>
</comment>
<dbReference type="Proteomes" id="UP001556040">
    <property type="component" value="Unassembled WGS sequence"/>
</dbReference>
<dbReference type="EMBL" id="JBFMIA010000001">
    <property type="protein sequence ID" value="MEW9500416.1"/>
    <property type="molecule type" value="Genomic_DNA"/>
</dbReference>
<dbReference type="Pfam" id="PF21101">
    <property type="entry name" value="YqgU"/>
    <property type="match status" value="1"/>
</dbReference>
<evidence type="ECO:0000313" key="3">
    <source>
        <dbReference type="Proteomes" id="UP001556040"/>
    </source>
</evidence>
<reference evidence="2 3" key="1">
    <citation type="journal article" date="1979" name="Int. J. Syst. Evol. Microbiol.">
        <title>Bacillus globisporus subsp. marinus subsp. nov.</title>
        <authorList>
            <person name="Liu H."/>
        </authorList>
    </citation>
    <scope>NUCLEOTIDE SEQUENCE [LARGE SCALE GENOMIC DNA]</scope>
    <source>
        <strain evidence="2 3">DSM 1297</strain>
    </source>
</reference>
<dbReference type="RefSeq" id="WP_367777698.1">
    <property type="nucleotide sequence ID" value="NZ_JBFMIA010000001.1"/>
</dbReference>
<dbReference type="SUPFAM" id="SSF69304">
    <property type="entry name" value="Tricorn protease N-terminal domain"/>
    <property type="match status" value="1"/>
</dbReference>
<evidence type="ECO:0000313" key="2">
    <source>
        <dbReference type="EMBL" id="MEW9500416.1"/>
    </source>
</evidence>
<evidence type="ECO:0000259" key="1">
    <source>
        <dbReference type="Pfam" id="PF21101"/>
    </source>
</evidence>
<keyword evidence="3" id="KW-1185">Reference proteome</keyword>
<accession>A0ABV3PZ85</accession>
<gene>
    <name evidence="2" type="ORF">AB1471_01230</name>
</gene>
<sequence>MKKVGFIVLYTLICMISVGYSQHFDESEAAVRSNNENDKSLASLNPLILPSSSFHSYIGWLNNHEILYAAQIDQLEYHIISYNICTAQTKIVLSEQGSLTQASLSPSKQSLLLHKADSTLNAEVSVFNLQTKEKVWSHVIESYELLYEWNEHDESKILFTAFESDWTYKVWLADINKKEWEEITGTPPFIAWSSLDKFVYQQWSSEINVPEAPVYEHFFDIDYSNQVKEAVLAFDLLQPFFMTVELGKEEKEFSYTFDREGEIISTFTAPSVQMYSDWVIPKYDFIKSENTFITFKPYKDGEYNTEENQFALVSWDVEASAETVIKDYVNNEPLSCSPDGAYCLMGFQYTSIIDMIDGDLERFLIFEEEIQ</sequence>
<dbReference type="InterPro" id="IPR048421">
    <property type="entry name" value="YqgU_beta-prop"/>
</dbReference>